<name>A0A8J2VVE2_9NEOP</name>
<accession>A0A8J2VVE2</accession>
<sequence>MLSTTGDELAPAASRRRRDAALLGNAFLTLLQPPPDYRKFRKGGEGGEIRCTSVNKRIDYVTLRTTTSKYSY</sequence>
<protein>
    <submittedName>
        <fullName evidence="1">(African queen) hypothetical protein</fullName>
    </submittedName>
</protein>
<gene>
    <name evidence="1" type="ORF">DCHRY22_LOCUS7472</name>
</gene>
<proteinExistence type="predicted"/>
<evidence type="ECO:0000313" key="1">
    <source>
        <dbReference type="EMBL" id="CAG9566901.1"/>
    </source>
</evidence>
<reference evidence="1" key="1">
    <citation type="submission" date="2021-09" db="EMBL/GenBank/DDBJ databases">
        <authorList>
            <person name="Martin H S."/>
        </authorList>
    </citation>
    <scope>NUCLEOTIDE SEQUENCE</scope>
</reference>
<dbReference type="EMBL" id="CAKASE010000057">
    <property type="protein sequence ID" value="CAG9566901.1"/>
    <property type="molecule type" value="Genomic_DNA"/>
</dbReference>
<dbReference type="AlphaFoldDB" id="A0A8J2VVE2"/>
<keyword evidence="2" id="KW-1185">Reference proteome</keyword>
<dbReference type="Proteomes" id="UP000789524">
    <property type="component" value="Unassembled WGS sequence"/>
</dbReference>
<evidence type="ECO:0000313" key="2">
    <source>
        <dbReference type="Proteomes" id="UP000789524"/>
    </source>
</evidence>
<organism evidence="1 2">
    <name type="scientific">Danaus chrysippus</name>
    <name type="common">African queen</name>
    <dbReference type="NCBI Taxonomy" id="151541"/>
    <lineage>
        <taxon>Eukaryota</taxon>
        <taxon>Metazoa</taxon>
        <taxon>Ecdysozoa</taxon>
        <taxon>Arthropoda</taxon>
        <taxon>Hexapoda</taxon>
        <taxon>Insecta</taxon>
        <taxon>Pterygota</taxon>
        <taxon>Neoptera</taxon>
        <taxon>Endopterygota</taxon>
        <taxon>Lepidoptera</taxon>
        <taxon>Glossata</taxon>
        <taxon>Ditrysia</taxon>
        <taxon>Papilionoidea</taxon>
        <taxon>Nymphalidae</taxon>
        <taxon>Danainae</taxon>
        <taxon>Danaini</taxon>
        <taxon>Danaina</taxon>
        <taxon>Danaus</taxon>
        <taxon>Anosia</taxon>
    </lineage>
</organism>
<comment type="caution">
    <text evidence="1">The sequence shown here is derived from an EMBL/GenBank/DDBJ whole genome shotgun (WGS) entry which is preliminary data.</text>
</comment>